<sequence length="258" mass="29468">MAYNIFSRIAFIIILIVLCNACASTEALHKGFTKRKTSLKYINDTKWQEKTTPYTVCVDKVLLNDGKFRGPGLVRKIKSSVIPLIIYTGWKADHDYRLGQDGIKEDIGAFIQCAMIEESNRSGIFKADTLQSVSNFKLEIEVESLGVSGPYHQEGFFVFLYLVYVWSFQEAGGQSQAYSKFHYTLKKDGITVLDAYAKSEQQSERFHTTYPSKKIIRSAFNTSMVEALSLTFKKNIETIVKDVNRYLLLQQKEQMTQN</sequence>
<dbReference type="EMBL" id="JAHESD010000029">
    <property type="protein sequence ID" value="MBT1704297.1"/>
    <property type="molecule type" value="Genomic_DNA"/>
</dbReference>
<evidence type="ECO:0008006" key="4">
    <source>
        <dbReference type="Google" id="ProtNLM"/>
    </source>
</evidence>
<evidence type="ECO:0000313" key="3">
    <source>
        <dbReference type="Proteomes" id="UP000772618"/>
    </source>
</evidence>
<name>A0ABS5VSA6_9BACT</name>
<dbReference type="RefSeq" id="WP_254154256.1">
    <property type="nucleotide sequence ID" value="NZ_JAHESD010000029.1"/>
</dbReference>
<reference evidence="2 3" key="1">
    <citation type="submission" date="2021-05" db="EMBL/GenBank/DDBJ databases">
        <title>A Polyphasic approach of four new species of the genus Ohtaekwangia: Ohtaekwangia histidinii sp. nov., Ohtaekwangia cretensis sp. nov., Ohtaekwangia indiensis sp. nov., Ohtaekwangia reichenbachii sp. nov. from diverse environment.</title>
        <authorList>
            <person name="Octaviana S."/>
        </authorList>
    </citation>
    <scope>NUCLEOTIDE SEQUENCE [LARGE SCALE GENOMIC DNA]</scope>
    <source>
        <strain evidence="2 3">PWU20</strain>
    </source>
</reference>
<keyword evidence="3" id="KW-1185">Reference proteome</keyword>
<gene>
    <name evidence="2" type="ORF">KK060_13465</name>
</gene>
<proteinExistence type="predicted"/>
<protein>
    <recommendedName>
        <fullName evidence="4">DUF4468 domain-containing protein</fullName>
    </recommendedName>
</protein>
<evidence type="ECO:0000256" key="1">
    <source>
        <dbReference type="SAM" id="SignalP"/>
    </source>
</evidence>
<dbReference type="Proteomes" id="UP000772618">
    <property type="component" value="Unassembled WGS sequence"/>
</dbReference>
<feature type="signal peptide" evidence="1">
    <location>
        <begin position="1"/>
        <end position="23"/>
    </location>
</feature>
<keyword evidence="1" id="KW-0732">Signal</keyword>
<comment type="caution">
    <text evidence="2">The sequence shown here is derived from an EMBL/GenBank/DDBJ whole genome shotgun (WGS) entry which is preliminary data.</text>
</comment>
<evidence type="ECO:0000313" key="2">
    <source>
        <dbReference type="EMBL" id="MBT1704297.1"/>
    </source>
</evidence>
<feature type="chain" id="PRO_5045482097" description="DUF4468 domain-containing protein" evidence="1">
    <location>
        <begin position="24"/>
        <end position="258"/>
    </location>
</feature>
<organism evidence="2 3">
    <name type="scientific">Chryseosolibacter indicus</name>
    <dbReference type="NCBI Taxonomy" id="2782351"/>
    <lineage>
        <taxon>Bacteria</taxon>
        <taxon>Pseudomonadati</taxon>
        <taxon>Bacteroidota</taxon>
        <taxon>Cytophagia</taxon>
        <taxon>Cytophagales</taxon>
        <taxon>Chryseotaleaceae</taxon>
        <taxon>Chryseosolibacter</taxon>
    </lineage>
</organism>
<accession>A0ABS5VSA6</accession>